<gene>
    <name evidence="1" type="ORF">GEOBRER4_n2072</name>
</gene>
<proteinExistence type="predicted"/>
<evidence type="ECO:0000313" key="1">
    <source>
        <dbReference type="EMBL" id="BCG47245.1"/>
    </source>
</evidence>
<dbReference type="KEGG" id="gbn:GEOBRER4_19950"/>
<accession>A0A6S6M757</accession>
<dbReference type="EMBL" id="AP023213">
    <property type="protein sequence ID" value="BCG47245.1"/>
    <property type="molecule type" value="Genomic_DNA"/>
</dbReference>
<keyword evidence="2" id="KW-1185">Reference proteome</keyword>
<sequence length="572" mass="63295">MIDIPTTEELVAFAEQGTFVSKMARRFGLRNPAQIKQITLQCADLHNRGTVDLFEIVESSSFQNLSDSDFFTAMHLLCDILRELEATPAQVMKCTEALVARGGNDLMANEPNRALRDWCGRKPERASEIIAMARGGDSLSSRNLTFALEATSALNTAREIALAYDDTRRLSAITALGRIPDNDPPSRAKTIAVLKTLLDTGGDDTLRAHILHVVGSALVSKVEDYQTDAVALVGKLVEGAGDATIHQAANILSSYGDVLQPEVLAYLLKALLQVNTENKGTVLQLDVGLQILLEAGHDEAAISYVTQLFSKNEKFQLKELPSFRSSLFAGPPERLSRVIVQWLLRGTPGLRGGLAAAMQSAKLEGAPVELFPQDLSLSKTEQIFICRKAIGWLFFKPITAASILVSVLRVCDDETAQTLQNLMNETLLLNYGGVQKYLLSLQPDDTAKDRVDQCLANHDIYLSALQSVPQLKELEPSEHQRRIEQLRVMDEMRDAHKQARRQSVFLSVIRRSVLLYGDHSISFIKDGNDTLRPMEMDLKPHGISFEVPGMEIVDPVGLQYTLRIFRAERMLS</sequence>
<dbReference type="AlphaFoldDB" id="A0A6S6M757"/>
<evidence type="ECO:0000313" key="2">
    <source>
        <dbReference type="Proteomes" id="UP000515472"/>
    </source>
</evidence>
<name>A0A6S6M757_9BACT</name>
<dbReference type="Proteomes" id="UP000515472">
    <property type="component" value="Chromosome"/>
</dbReference>
<dbReference type="InterPro" id="IPR016024">
    <property type="entry name" value="ARM-type_fold"/>
</dbReference>
<dbReference type="SUPFAM" id="SSF48371">
    <property type="entry name" value="ARM repeat"/>
    <property type="match status" value="1"/>
</dbReference>
<organism evidence="1 2">
    <name type="scientific">Citrifermentans bremense</name>
    <dbReference type="NCBI Taxonomy" id="60035"/>
    <lineage>
        <taxon>Bacteria</taxon>
        <taxon>Pseudomonadati</taxon>
        <taxon>Thermodesulfobacteriota</taxon>
        <taxon>Desulfuromonadia</taxon>
        <taxon>Geobacterales</taxon>
        <taxon>Geobacteraceae</taxon>
        <taxon>Citrifermentans</taxon>
    </lineage>
</organism>
<protein>
    <submittedName>
        <fullName evidence="1">Uncharacterized protein</fullName>
    </submittedName>
</protein>
<reference evidence="1 2" key="1">
    <citation type="submission" date="2020-06" db="EMBL/GenBank/DDBJ databases">
        <title>Interaction of electrochemicaly active bacteria, Geobacter bremensis R4 on different carbon anode.</title>
        <authorList>
            <person name="Meng L."/>
            <person name="Yoshida N."/>
        </authorList>
    </citation>
    <scope>NUCLEOTIDE SEQUENCE [LARGE SCALE GENOMIC DNA]</scope>
    <source>
        <strain evidence="1 2">R4</strain>
    </source>
</reference>
<dbReference type="RefSeq" id="WP_185242186.1">
    <property type="nucleotide sequence ID" value="NZ_AP023213.1"/>
</dbReference>